<sequence length="691" mass="73701">MNNHEKQQSLGDRDVDDQHKSTEDSSSSSSSMPRGEDLTDAVSGDSSTRRNGNGTGLAARLTDFFVGDGDNDDDLLIQRSAQGTVMQWLQALDMQVMGACRADERLKPLLKLNVSSGVAEDRLLSHLSQHFEPSEVGLLARCLCVPLVSVRVGRINKQGTLLIPNSARGNLTLSLLPTSDLRISFIGDDGHAERLSTLRNLSDCSSVMIKGISADNCGRSFMIRIPSIDEPFYFWCSEKSMLLGNELLDKMKNLLEKKPSLADLTGISDSRLDCFVTRLRTYLVGSNTQVNNDITLVSINTSSSATSLGHSGTGKSSQSASKSSRGRICSIQGSLSPKASSFKEGPPRNLVSLKNVVRDKFRRKGETGSFSCVENLDTISVSSPSSTNTSTPNKSSKGKISESAIDTRMFPLVTGLEVGLAEKTVDDRCVVSSSPPVPPFSPYYCWCPPVASALQYTVASSQMMPMSVTEPFSLPPLSSILTGSTPRSSSSSSLLTPKPTLNLDEIPPFLPEPLVRLPIPMPTSQQIPLFTPLMTDPIVHIPVIDICSSGQAYLVSGGPAMNITIPPLHQALVSPLIQETDSIAEKSARDTLRLLISGSSQLPSVLAHVDGNQNVLASGSRGLYGGATDVNHAIANSIAAMSLVSLSERSGGVMRRCLEESDLVDLLGETVDSGGTSPNNDEPGSGAGENE</sequence>
<comment type="caution">
    <text evidence="1">The sequence shown here is derived from an EMBL/GenBank/DDBJ whole genome shotgun (WGS) entry which is preliminary data.</text>
</comment>
<proteinExistence type="predicted"/>
<accession>A0ACB9HCZ5</accession>
<evidence type="ECO:0000313" key="1">
    <source>
        <dbReference type="EMBL" id="KAI3793201.1"/>
    </source>
</evidence>
<protein>
    <submittedName>
        <fullName evidence="1">Uncharacterized protein</fullName>
    </submittedName>
</protein>
<dbReference type="EMBL" id="CM042029">
    <property type="protein sequence ID" value="KAI3793201.1"/>
    <property type="molecule type" value="Genomic_DNA"/>
</dbReference>
<reference evidence="1 2" key="2">
    <citation type="journal article" date="2022" name="Mol. Ecol. Resour.">
        <title>The genomes of chicory, endive, great burdock and yacon provide insights into Asteraceae paleo-polyploidization history and plant inulin production.</title>
        <authorList>
            <person name="Fan W."/>
            <person name="Wang S."/>
            <person name="Wang H."/>
            <person name="Wang A."/>
            <person name="Jiang F."/>
            <person name="Liu H."/>
            <person name="Zhao H."/>
            <person name="Xu D."/>
            <person name="Zhang Y."/>
        </authorList>
    </citation>
    <scope>NUCLEOTIDE SEQUENCE [LARGE SCALE GENOMIC DNA]</scope>
    <source>
        <strain evidence="2">cv. Yunnan</strain>
        <tissue evidence="1">Leaves</tissue>
    </source>
</reference>
<organism evidence="1 2">
    <name type="scientific">Smallanthus sonchifolius</name>
    <dbReference type="NCBI Taxonomy" id="185202"/>
    <lineage>
        <taxon>Eukaryota</taxon>
        <taxon>Viridiplantae</taxon>
        <taxon>Streptophyta</taxon>
        <taxon>Embryophyta</taxon>
        <taxon>Tracheophyta</taxon>
        <taxon>Spermatophyta</taxon>
        <taxon>Magnoliopsida</taxon>
        <taxon>eudicotyledons</taxon>
        <taxon>Gunneridae</taxon>
        <taxon>Pentapetalae</taxon>
        <taxon>asterids</taxon>
        <taxon>campanulids</taxon>
        <taxon>Asterales</taxon>
        <taxon>Asteraceae</taxon>
        <taxon>Asteroideae</taxon>
        <taxon>Heliantheae alliance</taxon>
        <taxon>Millerieae</taxon>
        <taxon>Smallanthus</taxon>
    </lineage>
</organism>
<name>A0ACB9HCZ5_9ASTR</name>
<evidence type="ECO:0000313" key="2">
    <source>
        <dbReference type="Proteomes" id="UP001056120"/>
    </source>
</evidence>
<reference evidence="2" key="1">
    <citation type="journal article" date="2022" name="Mol. Ecol. Resour.">
        <title>The genomes of chicory, endive, great burdock and yacon provide insights into Asteraceae palaeo-polyploidization history and plant inulin production.</title>
        <authorList>
            <person name="Fan W."/>
            <person name="Wang S."/>
            <person name="Wang H."/>
            <person name="Wang A."/>
            <person name="Jiang F."/>
            <person name="Liu H."/>
            <person name="Zhao H."/>
            <person name="Xu D."/>
            <person name="Zhang Y."/>
        </authorList>
    </citation>
    <scope>NUCLEOTIDE SEQUENCE [LARGE SCALE GENOMIC DNA]</scope>
    <source>
        <strain evidence="2">cv. Yunnan</strain>
    </source>
</reference>
<dbReference type="Proteomes" id="UP001056120">
    <property type="component" value="Linkage Group LG12"/>
</dbReference>
<keyword evidence="2" id="KW-1185">Reference proteome</keyword>
<gene>
    <name evidence="1" type="ORF">L1987_35816</name>
</gene>